<comment type="cofactor">
    <cofactor evidence="1 11">
        <name>pyridoxal 5'-phosphate</name>
        <dbReference type="ChEBI" id="CHEBI:597326"/>
    </cofactor>
</comment>
<evidence type="ECO:0000313" key="13">
    <source>
        <dbReference type="EMBL" id="PCK30354.1"/>
    </source>
</evidence>
<keyword evidence="6 11" id="KW-0028">Amino-acid biosynthesis</keyword>
<protein>
    <recommendedName>
        <fullName evidence="11">Histidinol-phosphate aminotransferase</fullName>
        <ecNumber evidence="11">2.6.1.9</ecNumber>
    </recommendedName>
    <alternativeName>
        <fullName evidence="11">Imidazole acetol-phosphate transaminase</fullName>
    </alternativeName>
</protein>
<reference evidence="14" key="1">
    <citation type="journal article" date="2019" name="Genome Announc.">
        <title>Draft Genome Sequence of Pseudoalteromonas piscicida Strain 36Y ROTHPW, an Hypersaline Seawater Isolate from the South Coast of Sonora, Mexico.</title>
        <authorList>
            <person name="Sanchez-Diaz R."/>
            <person name="Molina-Garza Z.J."/>
            <person name="Cruz-Suarez L.E."/>
            <person name="Selvin J."/>
            <person name="Kiran G.S."/>
            <person name="Ibarra-Gamez J.C."/>
            <person name="Gomez-Gil B."/>
            <person name="Galaviz-Silva L."/>
        </authorList>
    </citation>
    <scope>NUCLEOTIDE SEQUENCE [LARGE SCALE GENOMIC DNA]</scope>
    <source>
        <strain evidence="14">36Y_RITHPW</strain>
    </source>
</reference>
<dbReference type="SUPFAM" id="SSF53383">
    <property type="entry name" value="PLP-dependent transferases"/>
    <property type="match status" value="1"/>
</dbReference>
<dbReference type="Proteomes" id="UP000228621">
    <property type="component" value="Unassembled WGS sequence"/>
</dbReference>
<evidence type="ECO:0000256" key="5">
    <source>
        <dbReference type="ARBA" id="ARBA00022576"/>
    </source>
</evidence>
<dbReference type="CDD" id="cd00609">
    <property type="entry name" value="AAT_like"/>
    <property type="match status" value="1"/>
</dbReference>
<dbReference type="UniPathway" id="UPA00031">
    <property type="reaction ID" value="UER00012"/>
</dbReference>
<dbReference type="InterPro" id="IPR015421">
    <property type="entry name" value="PyrdxlP-dep_Trfase_major"/>
</dbReference>
<feature type="modified residue" description="N6-(pyridoxal phosphate)lysine" evidence="11">
    <location>
        <position position="233"/>
    </location>
</feature>
<evidence type="ECO:0000256" key="3">
    <source>
        <dbReference type="ARBA" id="ARBA00007970"/>
    </source>
</evidence>
<proteinExistence type="inferred from homology"/>
<comment type="subunit">
    <text evidence="4 11">Homodimer.</text>
</comment>
<dbReference type="Gene3D" id="3.40.640.10">
    <property type="entry name" value="Type I PLP-dependent aspartate aminotransferase-like (Major domain)"/>
    <property type="match status" value="1"/>
</dbReference>
<evidence type="ECO:0000256" key="6">
    <source>
        <dbReference type="ARBA" id="ARBA00022605"/>
    </source>
</evidence>
<dbReference type="GO" id="GO:0004400">
    <property type="term" value="F:histidinol-phosphate transaminase activity"/>
    <property type="evidence" value="ECO:0007669"/>
    <property type="project" value="UniProtKB-UniRule"/>
</dbReference>
<dbReference type="EC" id="2.6.1.9" evidence="11"/>
<dbReference type="InterPro" id="IPR050106">
    <property type="entry name" value="HistidinolP_aminotransfase"/>
</dbReference>
<keyword evidence="5 11" id="KW-0032">Aminotransferase</keyword>
<evidence type="ECO:0000256" key="7">
    <source>
        <dbReference type="ARBA" id="ARBA00022679"/>
    </source>
</evidence>
<evidence type="ECO:0000256" key="9">
    <source>
        <dbReference type="ARBA" id="ARBA00023102"/>
    </source>
</evidence>
<evidence type="ECO:0000259" key="12">
    <source>
        <dbReference type="Pfam" id="PF00155"/>
    </source>
</evidence>
<dbReference type="InterPro" id="IPR015424">
    <property type="entry name" value="PyrdxlP-dep_Trfase"/>
</dbReference>
<evidence type="ECO:0000256" key="4">
    <source>
        <dbReference type="ARBA" id="ARBA00011738"/>
    </source>
</evidence>
<gene>
    <name evidence="11 13" type="primary">hisC</name>
    <name evidence="13" type="ORF">CEX98_18030</name>
</gene>
<dbReference type="Pfam" id="PF00155">
    <property type="entry name" value="Aminotran_1_2"/>
    <property type="match status" value="1"/>
</dbReference>
<dbReference type="EMBL" id="NKHF01000087">
    <property type="protein sequence ID" value="PCK30354.1"/>
    <property type="molecule type" value="Genomic_DNA"/>
</dbReference>
<keyword evidence="7 11" id="KW-0808">Transferase</keyword>
<evidence type="ECO:0000256" key="10">
    <source>
        <dbReference type="ARBA" id="ARBA00047481"/>
    </source>
</evidence>
<dbReference type="RefSeq" id="WP_099643410.1">
    <property type="nucleotide sequence ID" value="NZ_NKHF01000087.1"/>
</dbReference>
<evidence type="ECO:0000256" key="11">
    <source>
        <dbReference type="HAMAP-Rule" id="MF_01023"/>
    </source>
</evidence>
<dbReference type="NCBIfam" id="TIGR01141">
    <property type="entry name" value="hisC"/>
    <property type="match status" value="1"/>
</dbReference>
<dbReference type="InterPro" id="IPR001917">
    <property type="entry name" value="Aminotrans_II_pyridoxalP_BS"/>
</dbReference>
<dbReference type="HAMAP" id="MF_01023">
    <property type="entry name" value="HisC_aminotrans_2"/>
    <property type="match status" value="1"/>
</dbReference>
<dbReference type="InterPro" id="IPR015422">
    <property type="entry name" value="PyrdxlP-dep_Trfase_small"/>
</dbReference>
<evidence type="ECO:0000256" key="2">
    <source>
        <dbReference type="ARBA" id="ARBA00005011"/>
    </source>
</evidence>
<dbReference type="InterPro" id="IPR005861">
    <property type="entry name" value="HisP_aminotrans"/>
</dbReference>
<organism evidence="13 14">
    <name type="scientific">Pseudoalteromonas piscicida</name>
    <dbReference type="NCBI Taxonomy" id="43662"/>
    <lineage>
        <taxon>Bacteria</taxon>
        <taxon>Pseudomonadati</taxon>
        <taxon>Pseudomonadota</taxon>
        <taxon>Gammaproteobacteria</taxon>
        <taxon>Alteromonadales</taxon>
        <taxon>Pseudoalteromonadaceae</taxon>
        <taxon>Pseudoalteromonas</taxon>
    </lineage>
</organism>
<sequence>MTTTMPNPARKEVIALPPYGAGQTLEQATARNLHPNMINLSVNENPLGPSPAALNAFKTQLHTASCYPDSQCTELSECLSAKLNVAKAQIVLGNGSEDVLSMLCKAFLSQGDKVLVAKPTFALHGIYANMMGAKVLEVPMQSDLSYRIDDWLDAIACHPDLKMLMLANPSNPVGCTFDANNLQRLIDACPLNTIIVIDEAYCEYAQGHKQFTDSLALLQTQPRPYAVLRTFSKAYGLAGLRVGYGVMANAQLADYLHRVRTPYNVNRLAQLAAIAVLQDPSYLADTVTQTNREREKLSAALTELGYFVAPSLANFLFIDVKQPSTHVAYSLLQQGIMIKPWLESGFDHFVRVTVGLPEQNLRVLEAFKQL</sequence>
<comment type="caution">
    <text evidence="13">The sequence shown here is derived from an EMBL/GenBank/DDBJ whole genome shotgun (WGS) entry which is preliminary data.</text>
</comment>
<accession>A0A2A5JLM9</accession>
<dbReference type="Gene3D" id="3.90.1150.10">
    <property type="entry name" value="Aspartate Aminotransferase, domain 1"/>
    <property type="match status" value="1"/>
</dbReference>
<dbReference type="InterPro" id="IPR004839">
    <property type="entry name" value="Aminotransferase_I/II_large"/>
</dbReference>
<dbReference type="PROSITE" id="PS00599">
    <property type="entry name" value="AA_TRANSFER_CLASS_2"/>
    <property type="match status" value="1"/>
</dbReference>
<dbReference type="GO" id="GO:0000105">
    <property type="term" value="P:L-histidine biosynthetic process"/>
    <property type="evidence" value="ECO:0007669"/>
    <property type="project" value="UniProtKB-UniRule"/>
</dbReference>
<dbReference type="PANTHER" id="PTHR43643">
    <property type="entry name" value="HISTIDINOL-PHOSPHATE AMINOTRANSFERASE 2"/>
    <property type="match status" value="1"/>
</dbReference>
<keyword evidence="8 11" id="KW-0663">Pyridoxal phosphate</keyword>
<evidence type="ECO:0000256" key="1">
    <source>
        <dbReference type="ARBA" id="ARBA00001933"/>
    </source>
</evidence>
<keyword evidence="9 11" id="KW-0368">Histidine biosynthesis</keyword>
<dbReference type="AlphaFoldDB" id="A0A2A5JLM9"/>
<evidence type="ECO:0000256" key="8">
    <source>
        <dbReference type="ARBA" id="ARBA00022898"/>
    </source>
</evidence>
<keyword evidence="14" id="KW-1185">Reference proteome</keyword>
<dbReference type="GO" id="GO:0030170">
    <property type="term" value="F:pyridoxal phosphate binding"/>
    <property type="evidence" value="ECO:0007669"/>
    <property type="project" value="InterPro"/>
</dbReference>
<name>A0A2A5JLM9_PSEO7</name>
<comment type="catalytic activity">
    <reaction evidence="10 11">
        <text>L-histidinol phosphate + 2-oxoglutarate = 3-(imidazol-4-yl)-2-oxopropyl phosphate + L-glutamate</text>
        <dbReference type="Rhea" id="RHEA:23744"/>
        <dbReference type="ChEBI" id="CHEBI:16810"/>
        <dbReference type="ChEBI" id="CHEBI:29985"/>
        <dbReference type="ChEBI" id="CHEBI:57766"/>
        <dbReference type="ChEBI" id="CHEBI:57980"/>
        <dbReference type="EC" id="2.6.1.9"/>
    </reaction>
</comment>
<dbReference type="PANTHER" id="PTHR43643:SF6">
    <property type="entry name" value="HISTIDINOL-PHOSPHATE AMINOTRANSFERASE"/>
    <property type="match status" value="1"/>
</dbReference>
<comment type="similarity">
    <text evidence="3 11">Belongs to the class-II pyridoxal-phosphate-dependent aminotransferase family. Histidinol-phosphate aminotransferase subfamily.</text>
</comment>
<feature type="domain" description="Aminotransferase class I/classII large" evidence="12">
    <location>
        <begin position="36"/>
        <end position="364"/>
    </location>
</feature>
<evidence type="ECO:0000313" key="14">
    <source>
        <dbReference type="Proteomes" id="UP000228621"/>
    </source>
</evidence>
<dbReference type="OrthoDB" id="9813612at2"/>
<comment type="pathway">
    <text evidence="2 11">Amino-acid biosynthesis; L-histidine biosynthesis; L-histidine from 5-phospho-alpha-D-ribose 1-diphosphate: step 7/9.</text>
</comment>